<reference evidence="5 6" key="1">
    <citation type="submission" date="2017-08" db="EMBL/GenBank/DDBJ databases">
        <title>Acidophilic green algal genome provides insights into adaptation to an acidic environment.</title>
        <authorList>
            <person name="Hirooka S."/>
            <person name="Hirose Y."/>
            <person name="Kanesaki Y."/>
            <person name="Higuchi S."/>
            <person name="Fujiwara T."/>
            <person name="Onuma R."/>
            <person name="Era A."/>
            <person name="Ohbayashi R."/>
            <person name="Uzuka A."/>
            <person name="Nozaki H."/>
            <person name="Yoshikawa H."/>
            <person name="Miyagishima S.Y."/>
        </authorList>
    </citation>
    <scope>NUCLEOTIDE SEQUENCE [LARGE SCALE GENOMIC DNA]</scope>
    <source>
        <strain evidence="5 6">NIES-2499</strain>
    </source>
</reference>
<dbReference type="Gene3D" id="3.40.20.10">
    <property type="entry name" value="Severin"/>
    <property type="match status" value="1"/>
</dbReference>
<organism evidence="5 6">
    <name type="scientific">Chlamydomonas eustigma</name>
    <dbReference type="NCBI Taxonomy" id="1157962"/>
    <lineage>
        <taxon>Eukaryota</taxon>
        <taxon>Viridiplantae</taxon>
        <taxon>Chlorophyta</taxon>
        <taxon>core chlorophytes</taxon>
        <taxon>Chlorophyceae</taxon>
        <taxon>CS clade</taxon>
        <taxon>Chlamydomonadales</taxon>
        <taxon>Chlamydomonadaceae</taxon>
        <taxon>Chlamydomonas</taxon>
    </lineage>
</organism>
<dbReference type="Pfam" id="PF00241">
    <property type="entry name" value="Cofilin_ADF"/>
    <property type="match status" value="1"/>
</dbReference>
<evidence type="ECO:0000256" key="3">
    <source>
        <dbReference type="SAM" id="MobiDB-lite"/>
    </source>
</evidence>
<dbReference type="GO" id="GO:0015629">
    <property type="term" value="C:actin cytoskeleton"/>
    <property type="evidence" value="ECO:0007669"/>
    <property type="project" value="InterPro"/>
</dbReference>
<dbReference type="InterPro" id="IPR017904">
    <property type="entry name" value="ADF/Cofilin"/>
</dbReference>
<dbReference type="SMART" id="SM00102">
    <property type="entry name" value="ADF"/>
    <property type="match status" value="1"/>
</dbReference>
<evidence type="ECO:0000259" key="4">
    <source>
        <dbReference type="PROSITE" id="PS51263"/>
    </source>
</evidence>
<evidence type="ECO:0000313" key="5">
    <source>
        <dbReference type="EMBL" id="GAX85198.1"/>
    </source>
</evidence>
<comment type="similarity">
    <text evidence="1">Belongs to the actin-binding proteins ADF family.</text>
</comment>
<feature type="compositionally biased region" description="Low complexity" evidence="3">
    <location>
        <begin position="56"/>
        <end position="66"/>
    </location>
</feature>
<dbReference type="CDD" id="cd11286">
    <property type="entry name" value="ADF_cofilin_like"/>
    <property type="match status" value="1"/>
</dbReference>
<dbReference type="InterPro" id="IPR002108">
    <property type="entry name" value="ADF-H"/>
</dbReference>
<feature type="compositionally biased region" description="Polar residues" evidence="3">
    <location>
        <begin position="115"/>
        <end position="132"/>
    </location>
</feature>
<feature type="compositionally biased region" description="Polar residues" evidence="3">
    <location>
        <begin position="77"/>
        <end position="88"/>
    </location>
</feature>
<name>A0A250XQ54_9CHLO</name>
<protein>
    <recommendedName>
        <fullName evidence="4">ADF-H domain-containing protein</fullName>
    </recommendedName>
</protein>
<sequence>MDEGLIERTDFDVIKKAFLKAQQIKAGMEAGFLREQDYLQARDSFLSSLDFQITASSPAIPSSPATRPVAAPPVNKAQMNPFSTSGISSRPAPAPPPPPPAPMPASNAPPAPLHSMSSTGSDSNTNHRSSTGGAQTAVTVMGISDLNALPRIGRTGLAEGKKSMSGISVNEQCINIFNHMKTKSSFKWILYKIDDGGHEVVPEAVGSSESTYTEFVRSLPETECRYGAFDYAYMNADTGQTINKLVFVSWAPEVSSIRTKMMYASTKEFFKGFLDGVGAELQASESQELEESEMKDRVHHALTRK</sequence>
<gene>
    <name evidence="5" type="ORF">CEUSTIGMA_g12617.t1</name>
</gene>
<dbReference type="AlphaFoldDB" id="A0A250XQ54"/>
<dbReference type="PANTHER" id="PTHR11913">
    <property type="entry name" value="COFILIN-RELATED"/>
    <property type="match status" value="1"/>
</dbReference>
<dbReference type="Proteomes" id="UP000232323">
    <property type="component" value="Unassembled WGS sequence"/>
</dbReference>
<feature type="domain" description="ADF-H" evidence="4">
    <location>
        <begin position="166"/>
        <end position="299"/>
    </location>
</feature>
<accession>A0A250XQ54</accession>
<dbReference type="EMBL" id="BEGY01000155">
    <property type="protein sequence ID" value="GAX85198.1"/>
    <property type="molecule type" value="Genomic_DNA"/>
</dbReference>
<evidence type="ECO:0000256" key="2">
    <source>
        <dbReference type="ARBA" id="ARBA00023203"/>
    </source>
</evidence>
<proteinExistence type="inferred from homology"/>
<dbReference type="STRING" id="1157962.A0A250XQ54"/>
<dbReference type="InterPro" id="IPR029006">
    <property type="entry name" value="ADF-H/Gelsolin-like_dom_sf"/>
</dbReference>
<feature type="compositionally biased region" description="Pro residues" evidence="3">
    <location>
        <begin position="92"/>
        <end position="112"/>
    </location>
</feature>
<dbReference type="GO" id="GO:0003779">
    <property type="term" value="F:actin binding"/>
    <property type="evidence" value="ECO:0007669"/>
    <property type="project" value="UniProtKB-KW"/>
</dbReference>
<evidence type="ECO:0000256" key="1">
    <source>
        <dbReference type="ARBA" id="ARBA00006844"/>
    </source>
</evidence>
<dbReference type="PROSITE" id="PS51263">
    <property type="entry name" value="ADF_H"/>
    <property type="match status" value="1"/>
</dbReference>
<feature type="region of interest" description="Disordered" evidence="3">
    <location>
        <begin position="56"/>
        <end position="132"/>
    </location>
</feature>
<keyword evidence="2" id="KW-0009">Actin-binding</keyword>
<dbReference type="OrthoDB" id="10249245at2759"/>
<feature type="region of interest" description="Disordered" evidence="3">
    <location>
        <begin position="284"/>
        <end position="305"/>
    </location>
</feature>
<evidence type="ECO:0000313" key="6">
    <source>
        <dbReference type="Proteomes" id="UP000232323"/>
    </source>
</evidence>
<comment type="caution">
    <text evidence="5">The sequence shown here is derived from an EMBL/GenBank/DDBJ whole genome shotgun (WGS) entry which is preliminary data.</text>
</comment>
<dbReference type="GO" id="GO:0030042">
    <property type="term" value="P:actin filament depolymerization"/>
    <property type="evidence" value="ECO:0007669"/>
    <property type="project" value="InterPro"/>
</dbReference>
<dbReference type="SUPFAM" id="SSF55753">
    <property type="entry name" value="Actin depolymerizing proteins"/>
    <property type="match status" value="1"/>
</dbReference>
<keyword evidence="6" id="KW-1185">Reference proteome</keyword>